<proteinExistence type="predicted"/>
<dbReference type="RefSeq" id="WP_131906287.1">
    <property type="nucleotide sequence ID" value="NZ_BAAAFU010000006.1"/>
</dbReference>
<name>A0A4R1EXF7_9GAMM</name>
<evidence type="ECO:0000256" key="2">
    <source>
        <dbReference type="SAM" id="SignalP"/>
    </source>
</evidence>
<sequence length="424" mass="44245">MHHAYQKIFHLFFAFLLLLTSPQVFAGTTGTVSYAPFAAANIPTLSGMMLIILSLLLMLVAFRSAKNKNSGVNKLFISLLGVSILALGSGSVQLANTLVAAPAPELSNPNGGDADIFENRLNTYVNTSGLTQQITGVDVSGIQCDNYVGDGSNSGECATGLVVNSGVSCTVDCTAPEADLSITKIDSADPIQTGDSVTYTLTVNNIGPGIAENVVVTDELRFTLASTNGVGNSVFVNNCTIVPVSGGEDISCDLGNLTEGQEVIIEMQVISGNAGTITNTVEVSSDTVDPDQSNNTATQTTVVNAPAPTTSTVTVIKNVIGDDADPNLAFNFVTNSTSSAALPVEFYTMSANDSPRVYTGLPEGLGVRLREQNVPENYALTDINCVSSFPDSTLTPDLAQGEITFFLVAGENITCTFTNTYTAP</sequence>
<dbReference type="Pfam" id="PF24514">
    <property type="entry name" value="SpaA_4"/>
    <property type="match status" value="1"/>
</dbReference>
<keyword evidence="1" id="KW-1133">Transmembrane helix</keyword>
<feature type="chain" id="PRO_5020996163" evidence="2">
    <location>
        <begin position="27"/>
        <end position="424"/>
    </location>
</feature>
<feature type="transmembrane region" description="Helical" evidence="1">
    <location>
        <begin position="75"/>
        <end position="95"/>
    </location>
</feature>
<keyword evidence="6" id="KW-1185">Reference proteome</keyword>
<feature type="transmembrane region" description="Helical" evidence="1">
    <location>
        <begin position="42"/>
        <end position="63"/>
    </location>
</feature>
<feature type="domain" description="DUF11" evidence="3">
    <location>
        <begin position="179"/>
        <end position="300"/>
    </location>
</feature>
<keyword evidence="1" id="KW-0812">Transmembrane</keyword>
<dbReference type="InterPro" id="IPR001434">
    <property type="entry name" value="OmcB-like_DUF11"/>
</dbReference>
<protein>
    <submittedName>
        <fullName evidence="5">Putative repeat protein (TIGR01451 family)</fullName>
    </submittedName>
</protein>
<dbReference type="InterPro" id="IPR051172">
    <property type="entry name" value="Chlamydia_OmcB"/>
</dbReference>
<organism evidence="5 6">
    <name type="scientific">Cocleimonas flava</name>
    <dbReference type="NCBI Taxonomy" id="634765"/>
    <lineage>
        <taxon>Bacteria</taxon>
        <taxon>Pseudomonadati</taxon>
        <taxon>Pseudomonadota</taxon>
        <taxon>Gammaproteobacteria</taxon>
        <taxon>Thiotrichales</taxon>
        <taxon>Thiotrichaceae</taxon>
        <taxon>Cocleimonas</taxon>
    </lineage>
</organism>
<dbReference type="NCBIfam" id="TIGR01451">
    <property type="entry name" value="B_ant_repeat"/>
    <property type="match status" value="1"/>
</dbReference>
<evidence type="ECO:0000256" key="1">
    <source>
        <dbReference type="SAM" id="Phobius"/>
    </source>
</evidence>
<gene>
    <name evidence="5" type="ORF">EV695_2496</name>
</gene>
<evidence type="ECO:0000313" key="6">
    <source>
        <dbReference type="Proteomes" id="UP000294887"/>
    </source>
</evidence>
<dbReference type="AlphaFoldDB" id="A0A4R1EXF7"/>
<dbReference type="InterPro" id="IPR055371">
    <property type="entry name" value="SpaA_PFL_dom_4"/>
</dbReference>
<keyword evidence="1" id="KW-0472">Membrane</keyword>
<dbReference type="PANTHER" id="PTHR34819:SF3">
    <property type="entry name" value="CELL SURFACE PROTEIN"/>
    <property type="match status" value="1"/>
</dbReference>
<keyword evidence="2" id="KW-0732">Signal</keyword>
<accession>A0A4R1EXF7</accession>
<dbReference type="InterPro" id="IPR013783">
    <property type="entry name" value="Ig-like_fold"/>
</dbReference>
<dbReference type="Gene3D" id="2.60.40.10">
    <property type="entry name" value="Immunoglobulins"/>
    <property type="match status" value="1"/>
</dbReference>
<dbReference type="PANTHER" id="PTHR34819">
    <property type="entry name" value="LARGE CYSTEINE-RICH PERIPLASMIC PROTEIN OMCB"/>
    <property type="match status" value="1"/>
</dbReference>
<reference evidence="5 6" key="1">
    <citation type="submission" date="2019-03" db="EMBL/GenBank/DDBJ databases">
        <title>Genomic Encyclopedia of Type Strains, Phase IV (KMG-IV): sequencing the most valuable type-strain genomes for metagenomic binning, comparative biology and taxonomic classification.</title>
        <authorList>
            <person name="Goeker M."/>
        </authorList>
    </citation>
    <scope>NUCLEOTIDE SEQUENCE [LARGE SCALE GENOMIC DNA]</scope>
    <source>
        <strain evidence="5 6">DSM 24830</strain>
    </source>
</reference>
<feature type="domain" description="SpaA-like prealbumin fold" evidence="4">
    <location>
        <begin position="313"/>
        <end position="421"/>
    </location>
</feature>
<dbReference type="OrthoDB" id="5618952at2"/>
<evidence type="ECO:0000259" key="4">
    <source>
        <dbReference type="Pfam" id="PF24514"/>
    </source>
</evidence>
<comment type="caution">
    <text evidence="5">The sequence shown here is derived from an EMBL/GenBank/DDBJ whole genome shotgun (WGS) entry which is preliminary data.</text>
</comment>
<dbReference type="Proteomes" id="UP000294887">
    <property type="component" value="Unassembled WGS sequence"/>
</dbReference>
<evidence type="ECO:0000313" key="5">
    <source>
        <dbReference type="EMBL" id="TCJ84539.1"/>
    </source>
</evidence>
<evidence type="ECO:0000259" key="3">
    <source>
        <dbReference type="Pfam" id="PF01345"/>
    </source>
</evidence>
<dbReference type="EMBL" id="SMFQ01000004">
    <property type="protein sequence ID" value="TCJ84539.1"/>
    <property type="molecule type" value="Genomic_DNA"/>
</dbReference>
<dbReference type="NCBIfam" id="NF033207">
    <property type="entry name" value="midcut_by_XrtH"/>
    <property type="match status" value="1"/>
</dbReference>
<feature type="signal peptide" evidence="2">
    <location>
        <begin position="1"/>
        <end position="26"/>
    </location>
</feature>
<dbReference type="InterPro" id="IPR047589">
    <property type="entry name" value="DUF11_rpt"/>
</dbReference>
<dbReference type="Pfam" id="PF01345">
    <property type="entry name" value="DUF11"/>
    <property type="match status" value="1"/>
</dbReference>